<dbReference type="GO" id="GO:0001682">
    <property type="term" value="P:tRNA 5'-leader removal"/>
    <property type="evidence" value="ECO:0007669"/>
    <property type="project" value="InterPro"/>
</dbReference>
<dbReference type="AlphaFoldDB" id="T1CBD8"/>
<name>T1CBD8_9ZZZZ</name>
<dbReference type="GO" id="GO:0003723">
    <property type="term" value="F:RNA binding"/>
    <property type="evidence" value="ECO:0007669"/>
    <property type="project" value="InterPro"/>
</dbReference>
<dbReference type="GO" id="GO:0030677">
    <property type="term" value="C:ribonuclease P complex"/>
    <property type="evidence" value="ECO:0007669"/>
    <property type="project" value="InterPro"/>
</dbReference>
<reference evidence="6" key="2">
    <citation type="journal article" date="2014" name="ISME J.">
        <title>Microbial stratification in low pH oxic and suboxic macroscopic growths along an acid mine drainage.</title>
        <authorList>
            <person name="Mendez-Garcia C."/>
            <person name="Mesa V."/>
            <person name="Sprenger R.R."/>
            <person name="Richter M."/>
            <person name="Diez M.S."/>
            <person name="Solano J."/>
            <person name="Bargiela R."/>
            <person name="Golyshina O.V."/>
            <person name="Manteca A."/>
            <person name="Ramos J.L."/>
            <person name="Gallego J.R."/>
            <person name="Llorente I."/>
            <person name="Martins Dos Santos V.A."/>
            <person name="Jensen O.N."/>
            <person name="Pelaez A.I."/>
            <person name="Sanchez J."/>
            <person name="Ferrer M."/>
        </authorList>
    </citation>
    <scope>NUCLEOTIDE SEQUENCE</scope>
</reference>
<sequence length="99" mass="11080">MSEYEKYGSNYIGSNATVCHSSNPLLNGIAGKIVDESKNMFTFSTGTREVMVPKAGSEFKIILKGNEIKINGNDIQFTVQDRMKNTGKIVKSKMKERKR</sequence>
<organism evidence="6">
    <name type="scientific">mine drainage metagenome</name>
    <dbReference type="NCBI Taxonomy" id="410659"/>
    <lineage>
        <taxon>unclassified sequences</taxon>
        <taxon>metagenomes</taxon>
        <taxon>ecological metagenomes</taxon>
    </lineage>
</organism>
<dbReference type="SMART" id="SM00538">
    <property type="entry name" value="POP4"/>
    <property type="match status" value="1"/>
</dbReference>
<evidence type="ECO:0000256" key="3">
    <source>
        <dbReference type="ARBA" id="ARBA00022722"/>
    </source>
</evidence>
<evidence type="ECO:0000256" key="5">
    <source>
        <dbReference type="ARBA" id="ARBA00022801"/>
    </source>
</evidence>
<accession>T1CBD8</accession>
<proteinExistence type="inferred from homology"/>
<evidence type="ECO:0000313" key="6">
    <source>
        <dbReference type="EMBL" id="EQD79557.1"/>
    </source>
</evidence>
<dbReference type="InterPro" id="IPR023534">
    <property type="entry name" value="Rof/RNase_P-like"/>
</dbReference>
<dbReference type="Pfam" id="PF01868">
    <property type="entry name" value="RNase_P-MRP_p29"/>
    <property type="match status" value="1"/>
</dbReference>
<keyword evidence="4" id="KW-0255">Endonuclease</keyword>
<dbReference type="InterPro" id="IPR002730">
    <property type="entry name" value="Rpp29/RNP1"/>
</dbReference>
<keyword evidence="3" id="KW-0540">Nuclease</keyword>
<keyword evidence="1" id="KW-0963">Cytoplasm</keyword>
<keyword evidence="5" id="KW-0378">Hydrolase</keyword>
<dbReference type="SUPFAM" id="SSF101744">
    <property type="entry name" value="Rof/RNase P subunit-like"/>
    <property type="match status" value="1"/>
</dbReference>
<comment type="caution">
    <text evidence="6">The sequence shown here is derived from an EMBL/GenBank/DDBJ whole genome shotgun (WGS) entry which is preliminary data.</text>
</comment>
<dbReference type="EMBL" id="AUZY01000112">
    <property type="protein sequence ID" value="EQD79557.1"/>
    <property type="molecule type" value="Genomic_DNA"/>
</dbReference>
<dbReference type="Gene3D" id="2.30.30.210">
    <property type="entry name" value="Ribonuclease P/MRP, subunit p29"/>
    <property type="match status" value="1"/>
</dbReference>
<dbReference type="GO" id="GO:0004519">
    <property type="term" value="F:endonuclease activity"/>
    <property type="evidence" value="ECO:0007669"/>
    <property type="project" value="UniProtKB-KW"/>
</dbReference>
<keyword evidence="2" id="KW-0819">tRNA processing</keyword>
<dbReference type="GO" id="GO:0016787">
    <property type="term" value="F:hydrolase activity"/>
    <property type="evidence" value="ECO:0007669"/>
    <property type="project" value="UniProtKB-KW"/>
</dbReference>
<evidence type="ECO:0000256" key="2">
    <source>
        <dbReference type="ARBA" id="ARBA00022694"/>
    </source>
</evidence>
<dbReference type="InterPro" id="IPR023538">
    <property type="entry name" value="RNP1"/>
</dbReference>
<evidence type="ECO:0000256" key="1">
    <source>
        <dbReference type="ARBA" id="ARBA00022490"/>
    </source>
</evidence>
<dbReference type="HAMAP" id="MF_00754">
    <property type="entry name" value="RNase_P_1"/>
    <property type="match status" value="1"/>
</dbReference>
<gene>
    <name evidence="6" type="ORF">B1B_00150</name>
</gene>
<protein>
    <submittedName>
        <fullName evidence="6">Ribonuclease P protein component 1</fullName>
    </submittedName>
</protein>
<evidence type="ECO:0000256" key="4">
    <source>
        <dbReference type="ARBA" id="ARBA00022759"/>
    </source>
</evidence>
<reference evidence="6" key="1">
    <citation type="submission" date="2013-08" db="EMBL/GenBank/DDBJ databases">
        <authorList>
            <person name="Mendez C."/>
            <person name="Richter M."/>
            <person name="Ferrer M."/>
            <person name="Sanchez J."/>
        </authorList>
    </citation>
    <scope>NUCLEOTIDE SEQUENCE</scope>
</reference>
<dbReference type="InterPro" id="IPR036980">
    <property type="entry name" value="RNase_P/MRP_Rpp29_sf"/>
</dbReference>